<accession>A0ACB8F571</accession>
<sequence>MDWGWRLLPLVVGPPGAFTREAGILSYFEICQFNNGATKERIEEQAVPYSYKGNQWVGYEDVTSVRAKVQYMKQNNLGGIMIWALDLDDFSGSSCHEGHYPLIGAVKQELDKIPKVF</sequence>
<evidence type="ECO:0000313" key="2">
    <source>
        <dbReference type="Proteomes" id="UP000827872"/>
    </source>
</evidence>
<reference evidence="1" key="1">
    <citation type="submission" date="2021-08" db="EMBL/GenBank/DDBJ databases">
        <title>The first chromosome-level gecko genome reveals the dynamic sex chromosomes of Neotropical dwarf geckos (Sphaerodactylidae: Sphaerodactylus).</title>
        <authorList>
            <person name="Pinto B.J."/>
            <person name="Keating S.E."/>
            <person name="Gamble T."/>
        </authorList>
    </citation>
    <scope>NUCLEOTIDE SEQUENCE</scope>
    <source>
        <strain evidence="1">TG3544</strain>
    </source>
</reference>
<comment type="caution">
    <text evidence="1">The sequence shown here is derived from an EMBL/GenBank/DDBJ whole genome shotgun (WGS) entry which is preliminary data.</text>
</comment>
<evidence type="ECO:0000313" key="1">
    <source>
        <dbReference type="EMBL" id="KAH8000247.1"/>
    </source>
</evidence>
<name>A0ACB8F571_9SAUR</name>
<dbReference type="EMBL" id="CM037618">
    <property type="protein sequence ID" value="KAH8000247.1"/>
    <property type="molecule type" value="Genomic_DNA"/>
</dbReference>
<gene>
    <name evidence="1" type="ORF">K3G42_023545</name>
</gene>
<keyword evidence="2" id="KW-1185">Reference proteome</keyword>
<organism evidence="1 2">
    <name type="scientific">Sphaerodactylus townsendi</name>
    <dbReference type="NCBI Taxonomy" id="933632"/>
    <lineage>
        <taxon>Eukaryota</taxon>
        <taxon>Metazoa</taxon>
        <taxon>Chordata</taxon>
        <taxon>Craniata</taxon>
        <taxon>Vertebrata</taxon>
        <taxon>Euteleostomi</taxon>
        <taxon>Lepidosauria</taxon>
        <taxon>Squamata</taxon>
        <taxon>Bifurcata</taxon>
        <taxon>Gekkota</taxon>
        <taxon>Sphaerodactylidae</taxon>
        <taxon>Sphaerodactylus</taxon>
    </lineage>
</organism>
<proteinExistence type="predicted"/>
<protein>
    <submittedName>
        <fullName evidence="1">Uncharacterized protein</fullName>
    </submittedName>
</protein>
<dbReference type="Proteomes" id="UP000827872">
    <property type="component" value="Linkage Group LG05"/>
</dbReference>